<dbReference type="Gene3D" id="3.40.50.720">
    <property type="entry name" value="NAD(P)-binding Rossmann-like Domain"/>
    <property type="match status" value="1"/>
</dbReference>
<dbReference type="Pfam" id="PF00106">
    <property type="entry name" value="adh_short"/>
    <property type="match status" value="1"/>
</dbReference>
<dbReference type="PRINTS" id="PR00081">
    <property type="entry name" value="GDHRDH"/>
</dbReference>
<evidence type="ECO:0000256" key="8">
    <source>
        <dbReference type="RuleBase" id="RU000363"/>
    </source>
</evidence>
<sequence length="249" mass="28051">MYPVNLQEFSDLTSISIVLLLGVYVFLRKLQQILFLFLQTFVVPGKRLTGFGLKEGAWAVVTGCTDGIGKEFALRLSEAGFNMILIARDINRLNLVSREIESKHSVKTQTHIMDFQHADSSKYNELTQKLNQHDIGVLVNNVGTSWRFAYFVETPLSKIDDMIQVNVNVATRIAHAILPGMINRKRSLILNIGSFSGTFPTPMLALYSATKAFLASFTSVLAEEVRQHNIMVEYLNTYYVVGFHLVLQD</sequence>
<dbReference type="PIRSF" id="PIRSF000126">
    <property type="entry name" value="11-beta-HSD1"/>
    <property type="match status" value="1"/>
</dbReference>
<dbReference type="EMBL" id="JANIEX010000069">
    <property type="protein sequence ID" value="KAJ3574408.1"/>
    <property type="molecule type" value="Genomic_DNA"/>
</dbReference>
<evidence type="ECO:0000256" key="2">
    <source>
        <dbReference type="ARBA" id="ARBA00022516"/>
    </source>
</evidence>
<accession>A0AAD5VZD5</accession>
<evidence type="ECO:0000256" key="5">
    <source>
        <dbReference type="ARBA" id="ARBA00023002"/>
    </source>
</evidence>
<dbReference type="PRINTS" id="PR00080">
    <property type="entry name" value="SDRFAMILY"/>
</dbReference>
<dbReference type="InterPro" id="IPR002347">
    <property type="entry name" value="SDR_fam"/>
</dbReference>
<name>A0AAD5VZD5_9AGAR</name>
<comment type="pathway">
    <text evidence="1">Lipid metabolism; fatty acid biosynthesis.</text>
</comment>
<gene>
    <name evidence="10" type="ORF">NP233_g1775</name>
</gene>
<dbReference type="GO" id="GO:0030497">
    <property type="term" value="P:fatty acid elongation"/>
    <property type="evidence" value="ECO:0007669"/>
    <property type="project" value="TreeGrafter"/>
</dbReference>
<keyword evidence="2" id="KW-0444">Lipid biosynthesis</keyword>
<dbReference type="PROSITE" id="PS00061">
    <property type="entry name" value="ADH_SHORT"/>
    <property type="match status" value="1"/>
</dbReference>
<keyword evidence="9" id="KW-0472">Membrane</keyword>
<dbReference type="PANTHER" id="PTHR43086:SF2">
    <property type="entry name" value="HYDROXYSTEROID DEHYDROGENASE-LIKE PROTEIN 1"/>
    <property type="match status" value="1"/>
</dbReference>
<dbReference type="CDD" id="cd05356">
    <property type="entry name" value="17beta-HSD1_like_SDR_c"/>
    <property type="match status" value="1"/>
</dbReference>
<dbReference type="AlphaFoldDB" id="A0AAD5VZD5"/>
<dbReference type="Proteomes" id="UP001213000">
    <property type="component" value="Unassembled WGS sequence"/>
</dbReference>
<dbReference type="InterPro" id="IPR036291">
    <property type="entry name" value="NAD(P)-bd_dom_sf"/>
</dbReference>
<organism evidence="10 11">
    <name type="scientific">Leucocoprinus birnbaumii</name>
    <dbReference type="NCBI Taxonomy" id="56174"/>
    <lineage>
        <taxon>Eukaryota</taxon>
        <taxon>Fungi</taxon>
        <taxon>Dikarya</taxon>
        <taxon>Basidiomycota</taxon>
        <taxon>Agaricomycotina</taxon>
        <taxon>Agaricomycetes</taxon>
        <taxon>Agaricomycetidae</taxon>
        <taxon>Agaricales</taxon>
        <taxon>Agaricineae</taxon>
        <taxon>Agaricaceae</taxon>
        <taxon>Leucocoprinus</taxon>
    </lineage>
</organism>
<keyword evidence="3" id="KW-0276">Fatty acid metabolism</keyword>
<comment type="caution">
    <text evidence="10">The sequence shown here is derived from an EMBL/GenBank/DDBJ whole genome shotgun (WGS) entry which is preliminary data.</text>
</comment>
<keyword evidence="11" id="KW-1185">Reference proteome</keyword>
<keyword evidence="9" id="KW-0812">Transmembrane</keyword>
<keyword evidence="9" id="KW-1133">Transmembrane helix</keyword>
<protein>
    <submittedName>
        <fullName evidence="10">Uncharacterized protein</fullName>
    </submittedName>
</protein>
<proteinExistence type="inferred from homology"/>
<evidence type="ECO:0000256" key="7">
    <source>
        <dbReference type="ARBA" id="ARBA00023160"/>
    </source>
</evidence>
<evidence type="ECO:0000256" key="6">
    <source>
        <dbReference type="ARBA" id="ARBA00023098"/>
    </source>
</evidence>
<feature type="transmembrane region" description="Helical" evidence="9">
    <location>
        <begin position="12"/>
        <end position="27"/>
    </location>
</feature>
<evidence type="ECO:0000256" key="4">
    <source>
        <dbReference type="ARBA" id="ARBA00022857"/>
    </source>
</evidence>
<reference evidence="10" key="1">
    <citation type="submission" date="2022-07" db="EMBL/GenBank/DDBJ databases">
        <title>Genome Sequence of Leucocoprinus birnbaumii.</title>
        <authorList>
            <person name="Buettner E."/>
        </authorList>
    </citation>
    <scope>NUCLEOTIDE SEQUENCE</scope>
    <source>
        <strain evidence="10">VT141</strain>
    </source>
</reference>
<dbReference type="GO" id="GO:0005783">
    <property type="term" value="C:endoplasmic reticulum"/>
    <property type="evidence" value="ECO:0007669"/>
    <property type="project" value="TreeGrafter"/>
</dbReference>
<evidence type="ECO:0000256" key="9">
    <source>
        <dbReference type="SAM" id="Phobius"/>
    </source>
</evidence>
<dbReference type="GO" id="GO:0016491">
    <property type="term" value="F:oxidoreductase activity"/>
    <property type="evidence" value="ECO:0007669"/>
    <property type="project" value="UniProtKB-KW"/>
</dbReference>
<evidence type="ECO:0000313" key="10">
    <source>
        <dbReference type="EMBL" id="KAJ3574408.1"/>
    </source>
</evidence>
<dbReference type="PANTHER" id="PTHR43086">
    <property type="entry name" value="VERY-LONG-CHAIN 3-OXOOACYL-COA REDUCTASE"/>
    <property type="match status" value="1"/>
</dbReference>
<evidence type="ECO:0000256" key="3">
    <source>
        <dbReference type="ARBA" id="ARBA00022832"/>
    </source>
</evidence>
<dbReference type="InterPro" id="IPR020904">
    <property type="entry name" value="Sc_DH/Rdtase_CS"/>
</dbReference>
<dbReference type="SUPFAM" id="SSF51735">
    <property type="entry name" value="NAD(P)-binding Rossmann-fold domains"/>
    <property type="match status" value="1"/>
</dbReference>
<keyword evidence="7" id="KW-0275">Fatty acid biosynthesis</keyword>
<comment type="similarity">
    <text evidence="8">Belongs to the short-chain dehydrogenases/reductases (SDR) family.</text>
</comment>
<evidence type="ECO:0000256" key="1">
    <source>
        <dbReference type="ARBA" id="ARBA00005194"/>
    </source>
</evidence>
<keyword evidence="4" id="KW-0521">NADP</keyword>
<keyword evidence="6" id="KW-0443">Lipid metabolism</keyword>
<keyword evidence="5" id="KW-0560">Oxidoreductase</keyword>
<evidence type="ECO:0000313" key="11">
    <source>
        <dbReference type="Proteomes" id="UP001213000"/>
    </source>
</evidence>